<dbReference type="EMBL" id="JAMQKC010000003">
    <property type="protein sequence ID" value="MDC3416377.1"/>
    <property type="molecule type" value="Genomic_DNA"/>
</dbReference>
<name>A0A9X4AE50_9BACI</name>
<comment type="function">
    <text evidence="12">Necessary for flagellar biosynthesis. May be involved in translocation of the flagellum.</text>
</comment>
<dbReference type="GO" id="GO:0005047">
    <property type="term" value="F:signal recognition particle binding"/>
    <property type="evidence" value="ECO:0007669"/>
    <property type="project" value="TreeGrafter"/>
</dbReference>
<dbReference type="PANTHER" id="PTHR43134:SF3">
    <property type="entry name" value="FLAGELLAR BIOSYNTHESIS PROTEIN FLHF"/>
    <property type="match status" value="1"/>
</dbReference>
<dbReference type="RefSeq" id="WP_272445381.1">
    <property type="nucleotide sequence ID" value="NZ_JAMQKC010000003.1"/>
</dbReference>
<keyword evidence="17" id="KW-0969">Cilium</keyword>
<feature type="domain" description="SRP54-type proteins GTP-binding" evidence="16">
    <location>
        <begin position="176"/>
        <end position="367"/>
    </location>
</feature>
<dbReference type="PANTHER" id="PTHR43134">
    <property type="entry name" value="SIGNAL RECOGNITION PARTICLE RECEPTOR SUBUNIT ALPHA"/>
    <property type="match status" value="1"/>
</dbReference>
<keyword evidence="11" id="KW-1006">Bacterial flagellum protein export</keyword>
<evidence type="ECO:0000256" key="5">
    <source>
        <dbReference type="ARBA" id="ARBA00022475"/>
    </source>
</evidence>
<evidence type="ECO:0000256" key="6">
    <source>
        <dbReference type="ARBA" id="ARBA00022741"/>
    </source>
</evidence>
<evidence type="ECO:0000259" key="15">
    <source>
        <dbReference type="SMART" id="SM00382"/>
    </source>
</evidence>
<keyword evidence="17" id="KW-0966">Cell projection</keyword>
<dbReference type="Proteomes" id="UP001145069">
    <property type="component" value="Unassembled WGS sequence"/>
</dbReference>
<sequence length="372" mass="42231">MKVKKFVAPTMPEVMMKIRKDLGPDAVILSSKEVQQDGLIGFFKKKNIEVIAALDPKPEGRQKKEKPVIHQSNNRSVSKEKPDINEQVLREINQLRTWIERNGESKPKFPLEYTQLYDILINQEVKQELAEEVINSIIGANEQKINASVSIGREELINEVAKRLNTISLDGIDYRKKVVHLVGPTGVGKTTTIAKIAANCVLKDKKKVAFITMDTYRIAAIDQLKTYSKILDVPLEVAYTIEDYQQARKKFENYDLVLVDTAGRNFRDWKYVKELGQLIDLQADLKTFLVLSLTTRSSDLETIVNQFKSIPIDQLIFTKTDETETYGAILNLCMEKKLGVAYLTDGQNVPDDIKEVTPQLLSRMIVGEKSNE</sequence>
<dbReference type="Gene3D" id="3.40.50.300">
    <property type="entry name" value="P-loop containing nucleotide triphosphate hydrolases"/>
    <property type="match status" value="1"/>
</dbReference>
<evidence type="ECO:0000313" key="18">
    <source>
        <dbReference type="Proteomes" id="UP001145069"/>
    </source>
</evidence>
<protein>
    <recommendedName>
        <fullName evidence="3 13">Flagellar biosynthesis protein FlhF</fullName>
    </recommendedName>
</protein>
<dbReference type="GO" id="GO:0005525">
    <property type="term" value="F:GTP binding"/>
    <property type="evidence" value="ECO:0007669"/>
    <property type="project" value="UniProtKB-UniRule"/>
</dbReference>
<dbReference type="InterPro" id="IPR000897">
    <property type="entry name" value="SRP54_GTPase_dom"/>
</dbReference>
<feature type="region of interest" description="Disordered" evidence="14">
    <location>
        <begin position="56"/>
        <end position="82"/>
    </location>
</feature>
<keyword evidence="6" id="KW-0547">Nucleotide-binding</keyword>
<dbReference type="GO" id="GO:0044781">
    <property type="term" value="P:bacterial-type flagellum organization"/>
    <property type="evidence" value="ECO:0007669"/>
    <property type="project" value="UniProtKB-UniRule"/>
</dbReference>
<keyword evidence="18" id="KW-1185">Reference proteome</keyword>
<evidence type="ECO:0000256" key="7">
    <source>
        <dbReference type="ARBA" id="ARBA00022795"/>
    </source>
</evidence>
<feature type="domain" description="AAA+ ATPase" evidence="15">
    <location>
        <begin position="175"/>
        <end position="344"/>
    </location>
</feature>
<dbReference type="InterPro" id="IPR003593">
    <property type="entry name" value="AAA+_ATPase"/>
</dbReference>
<dbReference type="InterPro" id="IPR047040">
    <property type="entry name" value="FlhF__GTPase_dom"/>
</dbReference>
<proteinExistence type="inferred from homology"/>
<evidence type="ECO:0000256" key="4">
    <source>
        <dbReference type="ARBA" id="ARBA00022448"/>
    </source>
</evidence>
<evidence type="ECO:0000256" key="9">
    <source>
        <dbReference type="ARBA" id="ARBA00023134"/>
    </source>
</evidence>
<dbReference type="FunFam" id="3.40.50.300:FF:000695">
    <property type="entry name" value="Flagellar biosynthesis regulator FlhF"/>
    <property type="match status" value="1"/>
</dbReference>
<dbReference type="Pfam" id="PF00448">
    <property type="entry name" value="SRP54"/>
    <property type="match status" value="1"/>
</dbReference>
<dbReference type="SMART" id="SM00382">
    <property type="entry name" value="AAA"/>
    <property type="match status" value="1"/>
</dbReference>
<dbReference type="NCBIfam" id="TIGR03499">
    <property type="entry name" value="FlhF"/>
    <property type="match status" value="1"/>
</dbReference>
<keyword evidence="7" id="KW-1005">Bacterial flagellum biogenesis</keyword>
<evidence type="ECO:0000256" key="10">
    <source>
        <dbReference type="ARBA" id="ARBA00023136"/>
    </source>
</evidence>
<feature type="compositionally biased region" description="Basic and acidic residues" evidence="14">
    <location>
        <begin position="56"/>
        <end position="68"/>
    </location>
</feature>
<evidence type="ECO:0000256" key="11">
    <source>
        <dbReference type="ARBA" id="ARBA00023225"/>
    </source>
</evidence>
<keyword evidence="17" id="KW-0282">Flagellum</keyword>
<dbReference type="GO" id="GO:0015031">
    <property type="term" value="P:protein transport"/>
    <property type="evidence" value="ECO:0007669"/>
    <property type="project" value="UniProtKB-KW"/>
</dbReference>
<dbReference type="SMART" id="SM00962">
    <property type="entry name" value="SRP54"/>
    <property type="match status" value="1"/>
</dbReference>
<keyword evidence="8" id="KW-0653">Protein transport</keyword>
<evidence type="ECO:0000256" key="12">
    <source>
        <dbReference type="ARBA" id="ARBA00025337"/>
    </source>
</evidence>
<keyword evidence="4" id="KW-0813">Transport</keyword>
<dbReference type="AlphaFoldDB" id="A0A9X4AE50"/>
<dbReference type="GO" id="GO:0003924">
    <property type="term" value="F:GTPase activity"/>
    <property type="evidence" value="ECO:0007669"/>
    <property type="project" value="UniProtKB-UniRule"/>
</dbReference>
<evidence type="ECO:0000256" key="8">
    <source>
        <dbReference type="ARBA" id="ARBA00022927"/>
    </source>
</evidence>
<comment type="similarity">
    <text evidence="2">Belongs to the GTP-binding SRP family.</text>
</comment>
<evidence type="ECO:0000259" key="16">
    <source>
        <dbReference type="SMART" id="SM00962"/>
    </source>
</evidence>
<evidence type="ECO:0000256" key="14">
    <source>
        <dbReference type="SAM" id="MobiDB-lite"/>
    </source>
</evidence>
<accession>A0A9X4AE50</accession>
<dbReference type="Gene3D" id="1.20.120.1380">
    <property type="entry name" value="Flagellar FlhF biosynthesis protein, N domain"/>
    <property type="match status" value="1"/>
</dbReference>
<dbReference type="SUPFAM" id="SSF52540">
    <property type="entry name" value="P-loop containing nucleoside triphosphate hydrolases"/>
    <property type="match status" value="1"/>
</dbReference>
<keyword evidence="9" id="KW-0342">GTP-binding</keyword>
<dbReference type="GO" id="GO:0005886">
    <property type="term" value="C:plasma membrane"/>
    <property type="evidence" value="ECO:0007669"/>
    <property type="project" value="UniProtKB-SubCell"/>
</dbReference>
<keyword evidence="5" id="KW-1003">Cell membrane</keyword>
<dbReference type="InterPro" id="IPR027417">
    <property type="entry name" value="P-loop_NTPase"/>
</dbReference>
<dbReference type="InterPro" id="IPR020006">
    <property type="entry name" value="FlhF"/>
</dbReference>
<evidence type="ECO:0000256" key="3">
    <source>
        <dbReference type="ARBA" id="ARBA00014919"/>
    </source>
</evidence>
<evidence type="ECO:0000256" key="2">
    <source>
        <dbReference type="ARBA" id="ARBA00008531"/>
    </source>
</evidence>
<evidence type="ECO:0000313" key="17">
    <source>
        <dbReference type="EMBL" id="MDC3416377.1"/>
    </source>
</evidence>
<dbReference type="GO" id="GO:0006614">
    <property type="term" value="P:SRP-dependent cotranslational protein targeting to membrane"/>
    <property type="evidence" value="ECO:0007669"/>
    <property type="project" value="UniProtKB-UniRule"/>
</dbReference>
<reference evidence="17" key="1">
    <citation type="submission" date="2022-06" db="EMBL/GenBank/DDBJ databases">
        <title>Aquibacillus sp. a new bacterium isolated from soil saline samples.</title>
        <authorList>
            <person name="Galisteo C."/>
            <person name="De La Haba R."/>
            <person name="Sanchez-Porro C."/>
            <person name="Ventosa A."/>
        </authorList>
    </citation>
    <scope>NUCLEOTIDE SEQUENCE</scope>
    <source>
        <strain evidence="17">3ASR75-54</strain>
    </source>
</reference>
<organism evidence="17 18">
    <name type="scientific">Aquibacillus salsiterrae</name>
    <dbReference type="NCBI Taxonomy" id="2950439"/>
    <lineage>
        <taxon>Bacteria</taxon>
        <taxon>Bacillati</taxon>
        <taxon>Bacillota</taxon>
        <taxon>Bacilli</taxon>
        <taxon>Bacillales</taxon>
        <taxon>Bacillaceae</taxon>
        <taxon>Aquibacillus</taxon>
    </lineage>
</organism>
<evidence type="ECO:0000256" key="1">
    <source>
        <dbReference type="ARBA" id="ARBA00004413"/>
    </source>
</evidence>
<keyword evidence="10" id="KW-0472">Membrane</keyword>
<comment type="caution">
    <text evidence="17">The sequence shown here is derived from an EMBL/GenBank/DDBJ whole genome shotgun (WGS) entry which is preliminary data.</text>
</comment>
<comment type="subcellular location">
    <subcellularLocation>
        <location evidence="1">Cell membrane</location>
        <topology evidence="1">Peripheral membrane protein</topology>
        <orientation evidence="1">Cytoplasmic side</orientation>
    </subcellularLocation>
</comment>
<evidence type="ECO:0000256" key="13">
    <source>
        <dbReference type="NCBIfam" id="TIGR03499"/>
    </source>
</evidence>
<gene>
    <name evidence="17" type="primary">flhF</name>
    <name evidence="17" type="ORF">NC799_05560</name>
</gene>
<dbReference type="CDD" id="cd17873">
    <property type="entry name" value="FlhF"/>
    <property type="match status" value="1"/>
</dbReference>